<comment type="catalytic activity">
    <reaction evidence="2">
        <text>2 GTP = 3',3'-c-di-GMP + 2 diphosphate</text>
        <dbReference type="Rhea" id="RHEA:24898"/>
        <dbReference type="ChEBI" id="CHEBI:33019"/>
        <dbReference type="ChEBI" id="CHEBI:37565"/>
        <dbReference type="ChEBI" id="CHEBI:58805"/>
        <dbReference type="EC" id="2.7.7.65"/>
    </reaction>
</comment>
<dbReference type="NCBIfam" id="TIGR00254">
    <property type="entry name" value="GGDEF"/>
    <property type="match status" value="1"/>
</dbReference>
<dbReference type="EC" id="2.7.7.65" evidence="1"/>
<dbReference type="PANTHER" id="PTHR45138">
    <property type="entry name" value="REGULATORY COMPONENTS OF SENSORY TRANSDUCTION SYSTEM"/>
    <property type="match status" value="1"/>
</dbReference>
<evidence type="ECO:0000256" key="3">
    <source>
        <dbReference type="SAM" id="Coils"/>
    </source>
</evidence>
<accession>A0ABT4YM71</accession>
<dbReference type="SUPFAM" id="SSF55073">
    <property type="entry name" value="Nucleotide cyclase"/>
    <property type="match status" value="1"/>
</dbReference>
<dbReference type="GO" id="GO:0052621">
    <property type="term" value="F:diguanylate cyclase activity"/>
    <property type="evidence" value="ECO:0007669"/>
    <property type="project" value="UniProtKB-EC"/>
</dbReference>
<proteinExistence type="predicted"/>
<evidence type="ECO:0000313" key="6">
    <source>
        <dbReference type="EMBL" id="MDB1122647.1"/>
    </source>
</evidence>
<evidence type="ECO:0000256" key="2">
    <source>
        <dbReference type="ARBA" id="ARBA00034247"/>
    </source>
</evidence>
<evidence type="ECO:0000313" key="7">
    <source>
        <dbReference type="Proteomes" id="UP001210678"/>
    </source>
</evidence>
<protein>
    <recommendedName>
        <fullName evidence="1">diguanylate cyclase</fullName>
        <ecNumber evidence="1">2.7.7.65</ecNumber>
    </recommendedName>
</protein>
<dbReference type="RefSeq" id="WP_272132562.1">
    <property type="nucleotide sequence ID" value="NZ_JAQLOI010000001.1"/>
</dbReference>
<dbReference type="SMART" id="SM00267">
    <property type="entry name" value="GGDEF"/>
    <property type="match status" value="1"/>
</dbReference>
<dbReference type="Proteomes" id="UP001210678">
    <property type="component" value="Unassembled WGS sequence"/>
</dbReference>
<feature type="transmembrane region" description="Helical" evidence="4">
    <location>
        <begin position="341"/>
        <end position="361"/>
    </location>
</feature>
<dbReference type="EMBL" id="JAQLOI010000001">
    <property type="protein sequence ID" value="MDB1122647.1"/>
    <property type="molecule type" value="Genomic_DNA"/>
</dbReference>
<organism evidence="6 7">
    <name type="scientific">Vibrio algarum</name>
    <dbReference type="NCBI Taxonomy" id="3020714"/>
    <lineage>
        <taxon>Bacteria</taxon>
        <taxon>Pseudomonadati</taxon>
        <taxon>Pseudomonadota</taxon>
        <taxon>Gammaproteobacteria</taxon>
        <taxon>Vibrionales</taxon>
        <taxon>Vibrionaceae</taxon>
        <taxon>Vibrio</taxon>
    </lineage>
</organism>
<keyword evidence="7" id="KW-1185">Reference proteome</keyword>
<dbReference type="Pfam" id="PF00990">
    <property type="entry name" value="GGDEF"/>
    <property type="match status" value="1"/>
</dbReference>
<comment type="caution">
    <text evidence="6">The sequence shown here is derived from an EMBL/GenBank/DDBJ whole genome shotgun (WGS) entry which is preliminary data.</text>
</comment>
<evidence type="ECO:0000256" key="4">
    <source>
        <dbReference type="SAM" id="Phobius"/>
    </source>
</evidence>
<name>A0ABT4YM71_9VIBR</name>
<feature type="domain" description="GGDEF" evidence="5">
    <location>
        <begin position="431"/>
        <end position="561"/>
    </location>
</feature>
<keyword evidence="4" id="KW-1133">Transmembrane helix</keyword>
<dbReference type="CDD" id="cd01949">
    <property type="entry name" value="GGDEF"/>
    <property type="match status" value="1"/>
</dbReference>
<dbReference type="InterPro" id="IPR043128">
    <property type="entry name" value="Rev_trsase/Diguanyl_cyclase"/>
</dbReference>
<gene>
    <name evidence="6" type="ORF">PGX00_02510</name>
</gene>
<sequence>MSSVVSNMYLIKKWLSIFILAIFASFKALSYETSQPTRIFFLGSGSSESPWTELVSQGVRKNLEQSTPPYVFYTDHLDSGRFDEVGQYNVMYRYLKNKFNNKTPDIFISAGPAASHFSMEHPDLFSNSTRILIQPKPHDVNGIDGAVIIDTEIDYSSMITEAIRLSNPVTFFIVGDTNKPSDLHRLKSITQELEQRGIIYKSLENKNLTSLLKEVSEIPSNNAVFYTPIYREHEGKGLPPVFVLKELHKVADVPIFATSVTELGFGSVGGYLHSPTELGMMAGEAVLDIIKGKPVGFSHNGFEFVYDWNEIIRWGYQSKISDKAQVLNRPPSLWEEHKKEAIILTAFLLVLVVLLIILTIYNRKLKAVKNALSKERKLLEKKVDERTKELSVLYQEAEKIARVDELTNISNRRAFFELGELIHNQTQRTSNNYTVVMLDIDEFKKINDTYGHAAGDSVIKNVAKALISISRKSDVVARIGGEEFAVILTNGTRQQSIEMAERVRSKIEKLRIQFGQYIIYTTVSVGVAEYQAEEISVGSVLAKADKALYQAKETGKNKVVF</sequence>
<keyword evidence="6" id="KW-0808">Transferase</keyword>
<dbReference type="PROSITE" id="PS50887">
    <property type="entry name" value="GGDEF"/>
    <property type="match status" value="1"/>
</dbReference>
<keyword evidence="6" id="KW-0548">Nucleotidyltransferase</keyword>
<dbReference type="InterPro" id="IPR000160">
    <property type="entry name" value="GGDEF_dom"/>
</dbReference>
<dbReference type="PANTHER" id="PTHR45138:SF9">
    <property type="entry name" value="DIGUANYLATE CYCLASE DGCM-RELATED"/>
    <property type="match status" value="1"/>
</dbReference>
<dbReference type="Gene3D" id="3.30.70.270">
    <property type="match status" value="1"/>
</dbReference>
<keyword evidence="4" id="KW-0812">Transmembrane</keyword>
<evidence type="ECO:0000259" key="5">
    <source>
        <dbReference type="PROSITE" id="PS50887"/>
    </source>
</evidence>
<keyword evidence="3" id="KW-0175">Coiled coil</keyword>
<evidence type="ECO:0000256" key="1">
    <source>
        <dbReference type="ARBA" id="ARBA00012528"/>
    </source>
</evidence>
<feature type="coiled-coil region" evidence="3">
    <location>
        <begin position="362"/>
        <end position="389"/>
    </location>
</feature>
<keyword evidence="4" id="KW-0472">Membrane</keyword>
<dbReference type="InterPro" id="IPR029787">
    <property type="entry name" value="Nucleotide_cyclase"/>
</dbReference>
<dbReference type="InterPro" id="IPR050469">
    <property type="entry name" value="Diguanylate_Cyclase"/>
</dbReference>
<reference evidence="6 7" key="1">
    <citation type="submission" date="2023-01" db="EMBL/GenBank/DDBJ databases">
        <title>Vibrio sp. KJ40-1 sp.nov, isolated from marine algae.</title>
        <authorList>
            <person name="Butt M."/>
            <person name="Kim J.M.J."/>
            <person name="Jeon C.O.C."/>
        </authorList>
    </citation>
    <scope>NUCLEOTIDE SEQUENCE [LARGE SCALE GENOMIC DNA]</scope>
    <source>
        <strain evidence="6 7">KJ40-1</strain>
    </source>
</reference>